<evidence type="ECO:0000313" key="2">
    <source>
        <dbReference type="EMBL" id="KAH7951055.1"/>
    </source>
</evidence>
<reference evidence="2" key="1">
    <citation type="journal article" date="2020" name="Cell">
        <title>Large-Scale Comparative Analyses of Tick Genomes Elucidate Their Genetic Diversity and Vector Capacities.</title>
        <authorList>
            <consortium name="Tick Genome and Microbiome Consortium (TIGMIC)"/>
            <person name="Jia N."/>
            <person name="Wang J."/>
            <person name="Shi W."/>
            <person name="Du L."/>
            <person name="Sun Y."/>
            <person name="Zhan W."/>
            <person name="Jiang J.F."/>
            <person name="Wang Q."/>
            <person name="Zhang B."/>
            <person name="Ji P."/>
            <person name="Bell-Sakyi L."/>
            <person name="Cui X.M."/>
            <person name="Yuan T.T."/>
            <person name="Jiang B.G."/>
            <person name="Yang W.F."/>
            <person name="Lam T.T."/>
            <person name="Chang Q.C."/>
            <person name="Ding S.J."/>
            <person name="Wang X.J."/>
            <person name="Zhu J.G."/>
            <person name="Ruan X.D."/>
            <person name="Zhao L."/>
            <person name="Wei J.T."/>
            <person name="Ye R.Z."/>
            <person name="Que T.C."/>
            <person name="Du C.H."/>
            <person name="Zhou Y.H."/>
            <person name="Cheng J.X."/>
            <person name="Dai P.F."/>
            <person name="Guo W.B."/>
            <person name="Han X.H."/>
            <person name="Huang E.J."/>
            <person name="Li L.F."/>
            <person name="Wei W."/>
            <person name="Gao Y.C."/>
            <person name="Liu J.Z."/>
            <person name="Shao H.Z."/>
            <person name="Wang X."/>
            <person name="Wang C.C."/>
            <person name="Yang T.C."/>
            <person name="Huo Q.B."/>
            <person name="Li W."/>
            <person name="Chen H.Y."/>
            <person name="Chen S.E."/>
            <person name="Zhou L.G."/>
            <person name="Ni X.B."/>
            <person name="Tian J.H."/>
            <person name="Sheng Y."/>
            <person name="Liu T."/>
            <person name="Pan Y.S."/>
            <person name="Xia L.Y."/>
            <person name="Li J."/>
            <person name="Zhao F."/>
            <person name="Cao W.C."/>
        </authorList>
    </citation>
    <scope>NUCLEOTIDE SEQUENCE</scope>
    <source>
        <strain evidence="2">Rsan-2018</strain>
    </source>
</reference>
<dbReference type="AlphaFoldDB" id="A0A9D4SVM0"/>
<evidence type="ECO:0000313" key="3">
    <source>
        <dbReference type="Proteomes" id="UP000821837"/>
    </source>
</evidence>
<sequence length="384" mass="41873">MSTQVSVEGEDITPDDFQDTGWSVATAKRKLRATRTPRNEMQASVSMPGCARSFYHCGAKVKRRLIAASRLPHLPRDNHRVIVSPRNGLDMRHVSQIKFAKSLAMAVALSERDVAEDEVCPNMMQNIAVISPLAEKNANARERLMEYTSAFAEQDADIISFTDGGSAPWNGNFLLVVAAGGSRPQRCRGHLRRVVAAGGLRRYHPAQVAAAPLRARATSCNHQEEVPVPGGAPVPEAEQVAVRDPGAVPTLGCLLSASVCSRDQHRTWAFKIKSSQRQGQEHWGTWSLKMGDQNPAQLSGGAGRSHHGAPDVSARFGPNVVQIDASDGSFTEDMASYSDFTVVSSRRLRRKIRRTSPTGRQAPKKASSMRSFTISYVPTTTTYI</sequence>
<reference evidence="2" key="2">
    <citation type="submission" date="2021-09" db="EMBL/GenBank/DDBJ databases">
        <authorList>
            <person name="Jia N."/>
            <person name="Wang J."/>
            <person name="Shi W."/>
            <person name="Du L."/>
            <person name="Sun Y."/>
            <person name="Zhan W."/>
            <person name="Jiang J."/>
            <person name="Wang Q."/>
            <person name="Zhang B."/>
            <person name="Ji P."/>
            <person name="Sakyi L.B."/>
            <person name="Cui X."/>
            <person name="Yuan T."/>
            <person name="Jiang B."/>
            <person name="Yang W."/>
            <person name="Lam T.T.-Y."/>
            <person name="Chang Q."/>
            <person name="Ding S."/>
            <person name="Wang X."/>
            <person name="Zhu J."/>
            <person name="Ruan X."/>
            <person name="Zhao L."/>
            <person name="Wei J."/>
            <person name="Que T."/>
            <person name="Du C."/>
            <person name="Cheng J."/>
            <person name="Dai P."/>
            <person name="Han X."/>
            <person name="Huang E."/>
            <person name="Gao Y."/>
            <person name="Liu J."/>
            <person name="Shao H."/>
            <person name="Ye R."/>
            <person name="Li L."/>
            <person name="Wei W."/>
            <person name="Wang X."/>
            <person name="Wang C."/>
            <person name="Huo Q."/>
            <person name="Li W."/>
            <person name="Guo W."/>
            <person name="Chen H."/>
            <person name="Chen S."/>
            <person name="Zhou L."/>
            <person name="Zhou L."/>
            <person name="Ni X."/>
            <person name="Tian J."/>
            <person name="Zhou Y."/>
            <person name="Sheng Y."/>
            <person name="Liu T."/>
            <person name="Pan Y."/>
            <person name="Xia L."/>
            <person name="Li J."/>
            <person name="Zhao F."/>
            <person name="Cao W."/>
        </authorList>
    </citation>
    <scope>NUCLEOTIDE SEQUENCE</scope>
    <source>
        <strain evidence="2">Rsan-2018</strain>
        <tissue evidence="2">Larvae</tissue>
    </source>
</reference>
<keyword evidence="3" id="KW-1185">Reference proteome</keyword>
<organism evidence="2 3">
    <name type="scientific">Rhipicephalus sanguineus</name>
    <name type="common">Brown dog tick</name>
    <name type="synonym">Ixodes sanguineus</name>
    <dbReference type="NCBI Taxonomy" id="34632"/>
    <lineage>
        <taxon>Eukaryota</taxon>
        <taxon>Metazoa</taxon>
        <taxon>Ecdysozoa</taxon>
        <taxon>Arthropoda</taxon>
        <taxon>Chelicerata</taxon>
        <taxon>Arachnida</taxon>
        <taxon>Acari</taxon>
        <taxon>Parasitiformes</taxon>
        <taxon>Ixodida</taxon>
        <taxon>Ixodoidea</taxon>
        <taxon>Ixodidae</taxon>
        <taxon>Rhipicephalinae</taxon>
        <taxon>Rhipicephalus</taxon>
        <taxon>Rhipicephalus</taxon>
    </lineage>
</organism>
<proteinExistence type="predicted"/>
<name>A0A9D4SVM0_RHISA</name>
<dbReference type="Proteomes" id="UP000821837">
    <property type="component" value="Chromosome 5"/>
</dbReference>
<evidence type="ECO:0000256" key="1">
    <source>
        <dbReference type="SAM" id="MobiDB-lite"/>
    </source>
</evidence>
<dbReference type="EMBL" id="JABSTV010001251">
    <property type="protein sequence ID" value="KAH7951055.1"/>
    <property type="molecule type" value="Genomic_DNA"/>
</dbReference>
<feature type="region of interest" description="Disordered" evidence="1">
    <location>
        <begin position="296"/>
        <end position="315"/>
    </location>
</feature>
<accession>A0A9D4SVM0</accession>
<gene>
    <name evidence="2" type="ORF">HPB52_004547</name>
</gene>
<protein>
    <submittedName>
        <fullName evidence="2">Uncharacterized protein</fullName>
    </submittedName>
</protein>
<comment type="caution">
    <text evidence="2">The sequence shown here is derived from an EMBL/GenBank/DDBJ whole genome shotgun (WGS) entry which is preliminary data.</text>
</comment>